<protein>
    <submittedName>
        <fullName evidence="1">PD-(D/E)XK nuclease family protein</fullName>
    </submittedName>
</protein>
<dbReference type="InterPro" id="IPR029470">
    <property type="entry name" value="PDDEXK_4"/>
</dbReference>
<dbReference type="EMBL" id="JBBPCO010000006">
    <property type="protein sequence ID" value="MEK8089587.1"/>
    <property type="molecule type" value="Genomic_DNA"/>
</dbReference>
<reference evidence="1 2" key="1">
    <citation type="submission" date="2024-04" db="EMBL/GenBank/DDBJ databases">
        <authorList>
            <person name="Abashina T."/>
            <person name="Shaikin A."/>
        </authorList>
    </citation>
    <scope>NUCLEOTIDE SEQUENCE [LARGE SCALE GENOMIC DNA]</scope>
    <source>
        <strain evidence="1 2">AAFK</strain>
    </source>
</reference>
<dbReference type="Proteomes" id="UP001446205">
    <property type="component" value="Unassembled WGS sequence"/>
</dbReference>
<dbReference type="Pfam" id="PF14281">
    <property type="entry name" value="PDDEXK_4"/>
    <property type="match status" value="1"/>
</dbReference>
<gene>
    <name evidence="1" type="ORF">WOB96_07390</name>
</gene>
<comment type="caution">
    <text evidence="1">The sequence shown here is derived from an EMBL/GenBank/DDBJ whole genome shotgun (WGS) entry which is preliminary data.</text>
</comment>
<accession>A0ABU9D7V4</accession>
<organism evidence="1 2">
    <name type="scientific">Thermithiobacillus plumbiphilus</name>
    <dbReference type="NCBI Taxonomy" id="1729899"/>
    <lineage>
        <taxon>Bacteria</taxon>
        <taxon>Pseudomonadati</taxon>
        <taxon>Pseudomonadota</taxon>
        <taxon>Acidithiobacillia</taxon>
        <taxon>Acidithiobacillales</taxon>
        <taxon>Thermithiobacillaceae</taxon>
        <taxon>Thermithiobacillus</taxon>
    </lineage>
</organism>
<sequence length="345" mass="37923">MPAAPATQRTFLEIAGFPHYENVCSNILAFYLDPAEAHGLGDLVLRALLAAAGHETVSSNPLTGVEVNREVPTANSKRLDLVIKNDDLLIGIENKIYAAPYNPFTEYESYLAGEQGSRTLVRILLSLYPTASVGGWVPVRYAQLFDQILAGLEACVPTADPKYLIFLTDFINSLRKLEKGTGMDKSFIDFINQSDNKKGVLQLCKAVKDLRNDMRSHLETLARDWPLPDCAKGLKWQFWPDPDSLADVLFLHLPLKTGNKLVLDLVLEPSGWRLDIRGEPRPAMTATARGILENLAITGWKEVSDGRFLLANFPGYGGDLGLISQAMNGWIEALCGSLVLAPVSK</sequence>
<evidence type="ECO:0000313" key="2">
    <source>
        <dbReference type="Proteomes" id="UP001446205"/>
    </source>
</evidence>
<evidence type="ECO:0000313" key="1">
    <source>
        <dbReference type="EMBL" id="MEK8089587.1"/>
    </source>
</evidence>
<proteinExistence type="predicted"/>
<dbReference type="RefSeq" id="WP_341370725.1">
    <property type="nucleotide sequence ID" value="NZ_JBBPCO010000006.1"/>
</dbReference>
<keyword evidence="2" id="KW-1185">Reference proteome</keyword>
<name>A0ABU9D7V4_9PROT</name>